<dbReference type="Gene3D" id="3.40.50.1110">
    <property type="entry name" value="SGNH hydrolase"/>
    <property type="match status" value="2"/>
</dbReference>
<gene>
    <name evidence="1" type="ORF">ML462_01885</name>
</gene>
<dbReference type="PROSITE" id="PS51257">
    <property type="entry name" value="PROKAR_LIPOPROTEIN"/>
    <property type="match status" value="1"/>
</dbReference>
<accession>A0A9X1V2V8</accession>
<keyword evidence="2" id="KW-1185">Reference proteome</keyword>
<dbReference type="SUPFAM" id="SSF52266">
    <property type="entry name" value="SGNH hydrolase"/>
    <property type="match status" value="2"/>
</dbReference>
<dbReference type="RefSeq" id="WP_240712033.1">
    <property type="nucleotide sequence ID" value="NZ_JAKVTV010000001.1"/>
</dbReference>
<name>A0A9X1V2V8_9FLAO</name>
<organism evidence="1 2">
    <name type="scientific">Christiangramia lutea</name>
    <dbReference type="NCBI Taxonomy" id="1607951"/>
    <lineage>
        <taxon>Bacteria</taxon>
        <taxon>Pseudomonadati</taxon>
        <taxon>Bacteroidota</taxon>
        <taxon>Flavobacteriia</taxon>
        <taxon>Flavobacteriales</taxon>
        <taxon>Flavobacteriaceae</taxon>
        <taxon>Christiangramia</taxon>
    </lineage>
</organism>
<proteinExistence type="predicted"/>
<sequence>MKNYFKYMAVLALGIVSCEPELDNAIEDGGLYSNGSADFSNYVALGNSLTAGYADGALYITGQENSYPNILAEKFALAQDTDGFTQPLVNDNAGGLLLGGTVIAQNRFVLAVDAEGNPAPARYTGAAPTTDITNKLSGSFNNMGVPGAKSYHLVAPGYGNVNGVAAGAANPYFARFASADNATVLGDALAQNPTFFTLWIGNNDVLSFATSGGAGEFQLNNTDFTTYGPNDITDPNAFAFVYNSIVQQLAGAEGAGAEGVLINIPDVSNIPFFKVVPSNPIPLDEATAGALNAQFGAYNTQILPGLVQAGLLTEAEANSRKITFAAGSQNFMTIVDEDLTDITGILQQPPFSLDAQTAGLLGQLRQATSADLIPLTSASFVGTAVDGNPMLVNGVSVPLGDEHVLTAAEQELVANATAMYNQAIQGIADNYSLGLVDANSLLEQIDSDGGLLYQGTPISSRFVEGGAFSLDGVHLTPRGYAVIANEIVNEINTTYSADVPNVNVGDYGTVTLSQDVQ</sequence>
<dbReference type="GO" id="GO:0016788">
    <property type="term" value="F:hydrolase activity, acting on ester bonds"/>
    <property type="evidence" value="ECO:0007669"/>
    <property type="project" value="UniProtKB-ARBA"/>
</dbReference>
<dbReference type="Proteomes" id="UP001139226">
    <property type="component" value="Unassembled WGS sequence"/>
</dbReference>
<dbReference type="InterPro" id="IPR036514">
    <property type="entry name" value="SGNH_hydro_sf"/>
</dbReference>
<comment type="caution">
    <text evidence="1">The sequence shown here is derived from an EMBL/GenBank/DDBJ whole genome shotgun (WGS) entry which is preliminary data.</text>
</comment>
<protein>
    <submittedName>
        <fullName evidence="1">G-D-S-L family lipolytic protein</fullName>
    </submittedName>
</protein>
<reference evidence="1" key="1">
    <citation type="submission" date="2022-03" db="EMBL/GenBank/DDBJ databases">
        <title>Gramella crocea sp. nov., isolated from activated sludge of a seafood processing plant.</title>
        <authorList>
            <person name="Zhang X."/>
        </authorList>
    </citation>
    <scope>NUCLEOTIDE SEQUENCE</scope>
    <source>
        <strain evidence="1">YJ019</strain>
    </source>
</reference>
<dbReference type="EMBL" id="JAKVTV010000001">
    <property type="protein sequence ID" value="MCH4821909.1"/>
    <property type="molecule type" value="Genomic_DNA"/>
</dbReference>
<evidence type="ECO:0000313" key="2">
    <source>
        <dbReference type="Proteomes" id="UP001139226"/>
    </source>
</evidence>
<evidence type="ECO:0000313" key="1">
    <source>
        <dbReference type="EMBL" id="MCH4821909.1"/>
    </source>
</evidence>
<dbReference type="AlphaFoldDB" id="A0A9X1V2V8"/>